<evidence type="ECO:0000313" key="1">
    <source>
        <dbReference type="EMBL" id="UQC85308.1"/>
    </source>
</evidence>
<dbReference type="AlphaFoldDB" id="A0A9Q8SY08"/>
<organism evidence="1 2">
    <name type="scientific">Colletotrichum lupini</name>
    <dbReference type="NCBI Taxonomy" id="145971"/>
    <lineage>
        <taxon>Eukaryota</taxon>
        <taxon>Fungi</taxon>
        <taxon>Dikarya</taxon>
        <taxon>Ascomycota</taxon>
        <taxon>Pezizomycotina</taxon>
        <taxon>Sordariomycetes</taxon>
        <taxon>Hypocreomycetidae</taxon>
        <taxon>Glomerellales</taxon>
        <taxon>Glomerellaceae</taxon>
        <taxon>Colletotrichum</taxon>
        <taxon>Colletotrichum acutatum species complex</taxon>
    </lineage>
</organism>
<accession>A0A9Q8SY08</accession>
<proteinExistence type="predicted"/>
<dbReference type="Proteomes" id="UP000830671">
    <property type="component" value="Chromosome 5"/>
</dbReference>
<evidence type="ECO:0000313" key="2">
    <source>
        <dbReference type="Proteomes" id="UP000830671"/>
    </source>
</evidence>
<protein>
    <submittedName>
        <fullName evidence="1">Uncharacterized protein</fullName>
    </submittedName>
</protein>
<name>A0A9Q8SY08_9PEZI</name>
<sequence>MFKSRYANGQGDYMTGCCECNDEVSKRLTGRGAGRVAEARLAGVFPDPTEGWPRLIWGLLLFEAGSQLSWFLALGSSTNKSRCPICAADFTFRAQLKDLAGHLLTRNQASLDSIALGAKLPQPLTKSARTTSLGRLLTSMALIRVLVLEYGNEEGGWTKY</sequence>
<dbReference type="RefSeq" id="XP_049146922.1">
    <property type="nucleotide sequence ID" value="XM_049289777.1"/>
</dbReference>
<keyword evidence="2" id="KW-1185">Reference proteome</keyword>
<dbReference type="KEGG" id="clup:CLUP02_10805"/>
<dbReference type="GeneID" id="73344787"/>
<dbReference type="EMBL" id="CP019477">
    <property type="protein sequence ID" value="UQC85308.1"/>
    <property type="molecule type" value="Genomic_DNA"/>
</dbReference>
<gene>
    <name evidence="1" type="ORF">CLUP02_10805</name>
</gene>
<reference evidence="1" key="1">
    <citation type="journal article" date="2021" name="Mol. Plant Microbe Interact.">
        <title>Complete Genome Sequence of the Plant-Pathogenic Fungus Colletotrichum lupini.</title>
        <authorList>
            <person name="Baroncelli R."/>
            <person name="Pensec F."/>
            <person name="Da Lio D."/>
            <person name="Boufleur T."/>
            <person name="Vicente I."/>
            <person name="Sarrocco S."/>
            <person name="Picot A."/>
            <person name="Baraldi E."/>
            <person name="Sukno S."/>
            <person name="Thon M."/>
            <person name="Le Floch G."/>
        </authorList>
    </citation>
    <scope>NUCLEOTIDE SEQUENCE</scope>
    <source>
        <strain evidence="1">IMI 504893</strain>
    </source>
</reference>